<dbReference type="Proteomes" id="UP001056120">
    <property type="component" value="Linkage Group LG15"/>
</dbReference>
<accession>A0ACB9G257</accession>
<organism evidence="1 2">
    <name type="scientific">Smallanthus sonchifolius</name>
    <dbReference type="NCBI Taxonomy" id="185202"/>
    <lineage>
        <taxon>Eukaryota</taxon>
        <taxon>Viridiplantae</taxon>
        <taxon>Streptophyta</taxon>
        <taxon>Embryophyta</taxon>
        <taxon>Tracheophyta</taxon>
        <taxon>Spermatophyta</taxon>
        <taxon>Magnoliopsida</taxon>
        <taxon>eudicotyledons</taxon>
        <taxon>Gunneridae</taxon>
        <taxon>Pentapetalae</taxon>
        <taxon>asterids</taxon>
        <taxon>campanulids</taxon>
        <taxon>Asterales</taxon>
        <taxon>Asteraceae</taxon>
        <taxon>Asteroideae</taxon>
        <taxon>Heliantheae alliance</taxon>
        <taxon>Millerieae</taxon>
        <taxon>Smallanthus</taxon>
    </lineage>
</organism>
<sequence>MRLSNGVNFATGWNQLKVEEAKDVQKSSCTFEVGGKIYSMRVYSVHAKTLKFSDQEIKSAYCKLALKCHPDKNANDRKVSDMFTEITFASNISNLRKRHHYHTAGFEAAEKEGQELELDLSSLGAMNTMFAAIFSKLKVPTQFATLLGEALKGGVTIEPIALGLWF</sequence>
<keyword evidence="2" id="KW-1185">Reference proteome</keyword>
<evidence type="ECO:0000313" key="2">
    <source>
        <dbReference type="Proteomes" id="UP001056120"/>
    </source>
</evidence>
<comment type="caution">
    <text evidence="1">The sequence shown here is derived from an EMBL/GenBank/DDBJ whole genome shotgun (WGS) entry which is preliminary data.</text>
</comment>
<proteinExistence type="predicted"/>
<evidence type="ECO:0000313" key="1">
    <source>
        <dbReference type="EMBL" id="KAI3777306.1"/>
    </source>
</evidence>
<protein>
    <submittedName>
        <fullName evidence="1">Uncharacterized protein</fullName>
    </submittedName>
</protein>
<name>A0ACB9G257_9ASTR</name>
<reference evidence="1 2" key="2">
    <citation type="journal article" date="2022" name="Mol. Ecol. Resour.">
        <title>The genomes of chicory, endive, great burdock and yacon provide insights into Asteraceae paleo-polyploidization history and plant inulin production.</title>
        <authorList>
            <person name="Fan W."/>
            <person name="Wang S."/>
            <person name="Wang H."/>
            <person name="Wang A."/>
            <person name="Jiang F."/>
            <person name="Liu H."/>
            <person name="Zhao H."/>
            <person name="Xu D."/>
            <person name="Zhang Y."/>
        </authorList>
    </citation>
    <scope>NUCLEOTIDE SEQUENCE [LARGE SCALE GENOMIC DNA]</scope>
    <source>
        <strain evidence="2">cv. Yunnan</strain>
        <tissue evidence="1">Leaves</tissue>
    </source>
</reference>
<gene>
    <name evidence="1" type="ORF">L1987_47105</name>
</gene>
<dbReference type="EMBL" id="CM042032">
    <property type="protein sequence ID" value="KAI3777306.1"/>
    <property type="molecule type" value="Genomic_DNA"/>
</dbReference>
<reference evidence="2" key="1">
    <citation type="journal article" date="2022" name="Mol. Ecol. Resour.">
        <title>The genomes of chicory, endive, great burdock and yacon provide insights into Asteraceae palaeo-polyploidization history and plant inulin production.</title>
        <authorList>
            <person name="Fan W."/>
            <person name="Wang S."/>
            <person name="Wang H."/>
            <person name="Wang A."/>
            <person name="Jiang F."/>
            <person name="Liu H."/>
            <person name="Zhao H."/>
            <person name="Xu D."/>
            <person name="Zhang Y."/>
        </authorList>
    </citation>
    <scope>NUCLEOTIDE SEQUENCE [LARGE SCALE GENOMIC DNA]</scope>
    <source>
        <strain evidence="2">cv. Yunnan</strain>
    </source>
</reference>